<sequence>MAPRTRGATAASVRGGTRAVWDVLESCGLRPFDSDSAKEEAGRGGGGSLAPEKDGVAVSWSFHGELNRRVYDGSRAGLRLLTSATVLTGAVSAVLLAHSFHVRAEYLDVLPMHRLLVTDRHHKVPELPWMSPVPECRALRDRRDRRLVWGRRALGACPADRVAI</sequence>
<keyword evidence="2" id="KW-1185">Reference proteome</keyword>
<dbReference type="KEGG" id="sxi:SXIM_48920"/>
<dbReference type="PATRIC" id="fig|408015.6.peg.4954"/>
<gene>
    <name evidence="1" type="ORF">SXIM_48920</name>
</gene>
<accession>A0A0F7CQE6</accession>
<name>A0A0F7CQE6_9ACTN</name>
<dbReference type="EMBL" id="CP009922">
    <property type="protein sequence ID" value="AKG46276.1"/>
    <property type="molecule type" value="Genomic_DNA"/>
</dbReference>
<proteinExistence type="predicted"/>
<dbReference type="STRING" id="408015.SXIM_48920"/>
<dbReference type="AlphaFoldDB" id="A0A0F7CQE6"/>
<protein>
    <submittedName>
        <fullName evidence="1">Uncharacterized protein</fullName>
    </submittedName>
</protein>
<dbReference type="HOGENOM" id="CLU_1618142_0_0_11"/>
<evidence type="ECO:0000313" key="1">
    <source>
        <dbReference type="EMBL" id="AKG46276.1"/>
    </source>
</evidence>
<evidence type="ECO:0000313" key="2">
    <source>
        <dbReference type="Proteomes" id="UP000034034"/>
    </source>
</evidence>
<reference evidence="1" key="1">
    <citation type="submission" date="2019-08" db="EMBL/GenBank/DDBJ databases">
        <title>Complete genome sequence of a mangrove-derived Streptomyces xiamenensis.</title>
        <authorList>
            <person name="Xu J."/>
        </authorList>
    </citation>
    <scope>NUCLEOTIDE SEQUENCE</scope>
    <source>
        <strain evidence="1">318</strain>
    </source>
</reference>
<organism evidence="1 2">
    <name type="scientific">Streptomyces xiamenensis</name>
    <dbReference type="NCBI Taxonomy" id="408015"/>
    <lineage>
        <taxon>Bacteria</taxon>
        <taxon>Bacillati</taxon>
        <taxon>Actinomycetota</taxon>
        <taxon>Actinomycetes</taxon>
        <taxon>Kitasatosporales</taxon>
        <taxon>Streptomycetaceae</taxon>
        <taxon>Streptomyces</taxon>
    </lineage>
</organism>
<dbReference type="Proteomes" id="UP000034034">
    <property type="component" value="Chromosome"/>
</dbReference>
<dbReference type="RefSeq" id="WP_046725115.1">
    <property type="nucleotide sequence ID" value="NZ_CP009922.3"/>
</dbReference>